<protein>
    <submittedName>
        <fullName evidence="1">Uncharacterized protein</fullName>
    </submittedName>
</protein>
<dbReference type="OrthoDB" id="32336at10239"/>
<dbReference type="Proteomes" id="UP000033006">
    <property type="component" value="Segment"/>
</dbReference>
<organism evidence="1 2">
    <name type="scientific">Streptomyces phage TP1604</name>
    <dbReference type="NCBI Taxonomy" id="1636184"/>
    <lineage>
        <taxon>Viruses</taxon>
        <taxon>Duplodnaviria</taxon>
        <taxon>Heunggongvirae</taxon>
        <taxon>Uroviricota</taxon>
        <taxon>Caudoviricetes</taxon>
        <taxon>Woodruffvirus</taxon>
        <taxon>Woodruffvirus TP1604</taxon>
    </lineage>
</organism>
<name>A0A0E3GMU4_9CAUD</name>
<gene>
    <name evidence="1" type="ORF">SEA_TP1604_26</name>
</gene>
<dbReference type="RefSeq" id="YP_009200141.1">
    <property type="nucleotide sequence ID" value="NC_028818.1"/>
</dbReference>
<keyword evidence="2" id="KW-1185">Reference proteome</keyword>
<evidence type="ECO:0000313" key="1">
    <source>
        <dbReference type="EMBL" id="AKA61764.1"/>
    </source>
</evidence>
<reference evidence="1 2" key="1">
    <citation type="submission" date="2015-03" db="EMBL/GenBank/DDBJ databases">
        <authorList>
            <person name="Phan H."/>
            <person name="Ton P."/>
            <person name="Bernal J.T."/>
            <person name="Kanani-Hendijani T.A."/>
            <person name="Munguia J."/>
            <person name="Olumba F.C."/>
            <person name="Orozco S."/>
            <person name="Gibbs Z.A."/>
            <person name="Donegan-Quick R."/>
            <person name="Visi D.K."/>
            <person name="Allen M.S."/>
            <person name="Hughes L.E."/>
            <person name="Bradley K.W."/>
            <person name="Asai D.J."/>
            <person name="Bowman C.A."/>
            <person name="Russell D.A."/>
            <person name="Pope W.H."/>
            <person name="Jacobs-Sera D."/>
            <person name="Hendrix R.W."/>
            <person name="Hatfull G.F."/>
        </authorList>
    </citation>
    <scope>NUCLEOTIDE SEQUENCE [LARGE SCALE GENOMIC DNA]</scope>
</reference>
<dbReference type="GeneID" id="26627278"/>
<proteinExistence type="predicted"/>
<sequence length="185" mass="19485">MARCGCNDKQQCLSVNPGNLASYDETGCLYVAEFEPLFNAANQLANVDLVPPASGAWLDTGLSLTIPAAGTFEVVFDAYTVLHVNIAADGGSAQIQAHVRLWNETASALVPNTQVVGNSSGSNRGGRYLSSAGCTVHTYLTTTGPTQLKLQVMRMDFSSGAAIVTPLSLTALRAEGTSLRYKRIA</sequence>
<evidence type="ECO:0000313" key="2">
    <source>
        <dbReference type="Proteomes" id="UP000033006"/>
    </source>
</evidence>
<dbReference type="EMBL" id="KP876466">
    <property type="protein sequence ID" value="AKA61764.1"/>
    <property type="molecule type" value="Genomic_DNA"/>
</dbReference>
<accession>A0A0E3GMU4</accession>
<dbReference type="KEGG" id="vg:26627278"/>